<evidence type="ECO:0000313" key="4">
    <source>
        <dbReference type="Proteomes" id="UP000294847"/>
    </source>
</evidence>
<keyword evidence="2" id="KW-0732">Signal</keyword>
<feature type="signal peptide" evidence="2">
    <location>
        <begin position="1"/>
        <end position="19"/>
    </location>
</feature>
<proteinExistence type="predicted"/>
<organism evidence="3 4">
    <name type="scientific">Pyricularia oryzae</name>
    <name type="common">Rice blast fungus</name>
    <name type="synonym">Magnaporthe oryzae</name>
    <dbReference type="NCBI Taxonomy" id="318829"/>
    <lineage>
        <taxon>Eukaryota</taxon>
        <taxon>Fungi</taxon>
        <taxon>Dikarya</taxon>
        <taxon>Ascomycota</taxon>
        <taxon>Pezizomycotina</taxon>
        <taxon>Sordariomycetes</taxon>
        <taxon>Sordariomycetidae</taxon>
        <taxon>Magnaporthales</taxon>
        <taxon>Pyriculariaceae</taxon>
        <taxon>Pyricularia</taxon>
    </lineage>
</organism>
<gene>
    <name evidence="3" type="ORF">PoMZ_10648</name>
</gene>
<accession>A0A4P7N2S5</accession>
<evidence type="ECO:0000313" key="3">
    <source>
        <dbReference type="EMBL" id="QBZ54936.1"/>
    </source>
</evidence>
<reference evidence="3 4" key="1">
    <citation type="journal article" date="2019" name="Mol. Biol. Evol.">
        <title>Blast fungal genomes show frequent chromosomal changes, gene gains and losses, and effector gene turnover.</title>
        <authorList>
            <person name="Gomez Luciano L.B."/>
            <person name="Jason Tsai I."/>
            <person name="Chuma I."/>
            <person name="Tosa Y."/>
            <person name="Chen Y.H."/>
            <person name="Li J.Y."/>
            <person name="Li M.Y."/>
            <person name="Jade Lu M.Y."/>
            <person name="Nakayashiki H."/>
            <person name="Li W.H."/>
        </authorList>
    </citation>
    <scope>NUCLEOTIDE SEQUENCE [LARGE SCALE GENOMIC DNA]</scope>
    <source>
        <strain evidence="3">MZ5-1-6</strain>
    </source>
</reference>
<feature type="chain" id="PRO_5020929048" description="ToxB-like N-terminal ascomycota domain-containing protein" evidence="2">
    <location>
        <begin position="20"/>
        <end position="116"/>
    </location>
</feature>
<evidence type="ECO:0000256" key="1">
    <source>
        <dbReference type="SAM" id="MobiDB-lite"/>
    </source>
</evidence>
<evidence type="ECO:0000256" key="2">
    <source>
        <dbReference type="SAM" id="SignalP"/>
    </source>
</evidence>
<protein>
    <recommendedName>
        <fullName evidence="5">ToxB-like N-terminal ascomycota domain-containing protein</fullName>
    </recommendedName>
</protein>
<sequence>MHFATLYLAAALAIVQAAADDLPPNGCLVKILDGHRSLGERCIKFGEEGYVTVHAEKRGYRYSLVNVQTGADCRNKGEGTNLQVVPAQNAGGEGRRRKAGPALIPGKTWSSEPARC</sequence>
<dbReference type="EMBL" id="CP034204">
    <property type="protein sequence ID" value="QBZ54936.1"/>
    <property type="molecule type" value="Genomic_DNA"/>
</dbReference>
<feature type="region of interest" description="Disordered" evidence="1">
    <location>
        <begin position="87"/>
        <end position="116"/>
    </location>
</feature>
<dbReference type="AlphaFoldDB" id="A0A4P7N2S5"/>
<name>A0A4P7N2S5_PYROR</name>
<dbReference type="Proteomes" id="UP000294847">
    <property type="component" value="Chromosome 1"/>
</dbReference>
<evidence type="ECO:0008006" key="5">
    <source>
        <dbReference type="Google" id="ProtNLM"/>
    </source>
</evidence>